<name>A0ABT7WBJ7_9FLAO</name>
<reference evidence="1" key="1">
    <citation type="submission" date="2023-06" db="EMBL/GenBank/DDBJ databases">
        <title>Robiginitalea aurantiacus sp. nov. and Algoriphagus sediminis sp. nov., isolated from coastal sediment.</title>
        <authorList>
            <person name="Zhou Z.Y."/>
            <person name="An J."/>
            <person name="Jia Y.W."/>
            <person name="Du Z.J."/>
        </authorList>
    </citation>
    <scope>NUCLEOTIDE SEQUENCE</scope>
    <source>
        <strain evidence="1">M39</strain>
    </source>
</reference>
<dbReference type="RefSeq" id="WP_289723650.1">
    <property type="nucleotide sequence ID" value="NZ_JAUDUY010000001.1"/>
</dbReference>
<sequence length="164" mass="18945">MTTKRTWNKKGLQLLLVVLLLFLTSQTFGQIGEVKKEHRVIVGSSGDPQISLPYLEFIRISDKPGYYKLWYKDELHSRDKIKSLDFYASEMELNYLYHVFKDGYTTVKQRLSVGEGLILTSRPGRVGQPMKVTIYYENGSMGGFFLKEDQLERMLGSYKTVPSE</sequence>
<gene>
    <name evidence="1" type="ORF">QU605_02335</name>
</gene>
<evidence type="ECO:0008006" key="3">
    <source>
        <dbReference type="Google" id="ProtNLM"/>
    </source>
</evidence>
<keyword evidence="2" id="KW-1185">Reference proteome</keyword>
<evidence type="ECO:0000313" key="2">
    <source>
        <dbReference type="Proteomes" id="UP001174839"/>
    </source>
</evidence>
<dbReference type="EMBL" id="JAUDUY010000001">
    <property type="protein sequence ID" value="MDM9630291.1"/>
    <property type="molecule type" value="Genomic_DNA"/>
</dbReference>
<protein>
    <recommendedName>
        <fullName evidence="3">Lipoprotein</fullName>
    </recommendedName>
</protein>
<organism evidence="1 2">
    <name type="scientific">Robiginitalea aurantiaca</name>
    <dbReference type="NCBI Taxonomy" id="3056915"/>
    <lineage>
        <taxon>Bacteria</taxon>
        <taxon>Pseudomonadati</taxon>
        <taxon>Bacteroidota</taxon>
        <taxon>Flavobacteriia</taxon>
        <taxon>Flavobacteriales</taxon>
        <taxon>Flavobacteriaceae</taxon>
        <taxon>Robiginitalea</taxon>
    </lineage>
</organism>
<accession>A0ABT7WBJ7</accession>
<comment type="caution">
    <text evidence="1">The sequence shown here is derived from an EMBL/GenBank/DDBJ whole genome shotgun (WGS) entry which is preliminary data.</text>
</comment>
<evidence type="ECO:0000313" key="1">
    <source>
        <dbReference type="EMBL" id="MDM9630291.1"/>
    </source>
</evidence>
<dbReference type="Proteomes" id="UP001174839">
    <property type="component" value="Unassembled WGS sequence"/>
</dbReference>
<proteinExistence type="predicted"/>